<dbReference type="InterPro" id="IPR039498">
    <property type="entry name" value="NTP_transf_5"/>
</dbReference>
<organism evidence="1 2">
    <name type="scientific">Microbispora cellulosiformans</name>
    <dbReference type="NCBI Taxonomy" id="2614688"/>
    <lineage>
        <taxon>Bacteria</taxon>
        <taxon>Bacillati</taxon>
        <taxon>Actinomycetota</taxon>
        <taxon>Actinomycetes</taxon>
        <taxon>Streptosporangiales</taxon>
        <taxon>Streptosporangiaceae</taxon>
        <taxon>Microbispora</taxon>
    </lineage>
</organism>
<protein>
    <submittedName>
        <fullName evidence="1">Nucleotidyltransferase family protein</fullName>
    </submittedName>
</protein>
<name>A0A5J5K9B1_9ACTN</name>
<dbReference type="EMBL" id="VYTZ01000001">
    <property type="protein sequence ID" value="KAA9381407.1"/>
    <property type="molecule type" value="Genomic_DNA"/>
</dbReference>
<reference evidence="1 2" key="1">
    <citation type="submission" date="2019-09" db="EMBL/GenBank/DDBJ databases">
        <title>Screening of Novel Bioactive Compounds from Soil-Associated.</title>
        <authorList>
            <person name="Gong X."/>
        </authorList>
    </citation>
    <scope>NUCLEOTIDE SEQUENCE [LARGE SCALE GENOMIC DNA]</scope>
    <source>
        <strain evidence="1 2">Gxj-6</strain>
    </source>
</reference>
<comment type="caution">
    <text evidence="1">The sequence shown here is derived from an EMBL/GenBank/DDBJ whole genome shotgun (WGS) entry which is preliminary data.</text>
</comment>
<proteinExistence type="predicted"/>
<evidence type="ECO:0000313" key="2">
    <source>
        <dbReference type="Proteomes" id="UP000327011"/>
    </source>
</evidence>
<dbReference type="GO" id="GO:0016740">
    <property type="term" value="F:transferase activity"/>
    <property type="evidence" value="ECO:0007669"/>
    <property type="project" value="UniProtKB-KW"/>
</dbReference>
<accession>A0A5J5K9B1</accession>
<dbReference type="AlphaFoldDB" id="A0A5J5K9B1"/>
<keyword evidence="2" id="KW-1185">Reference proteome</keyword>
<dbReference type="Proteomes" id="UP000327011">
    <property type="component" value="Unassembled WGS sequence"/>
</dbReference>
<keyword evidence="1" id="KW-0808">Transferase</keyword>
<dbReference type="Pfam" id="PF14907">
    <property type="entry name" value="NTP_transf_5"/>
    <property type="match status" value="1"/>
</dbReference>
<dbReference type="RefSeq" id="WP_150930059.1">
    <property type="nucleotide sequence ID" value="NZ_VYTZ01000001.1"/>
</dbReference>
<sequence>MFDGYDLTREREFVVRLARVDDDAENDSRVQELLKAPLDWNWIVVTATRHKVVQLLWHNMTRKSLIGAALGTGGLPELWTVHLDQMYAAGRERNKLWLANAADVSQRLSDVGLRVVALKGGALIGDVYAADNRFLNDIDFLAKRADADKVKERMFEIGYRYGSYNYATGQIDGIDRRVERAWLFNNHVMPNFYRLSGSPWVPYYKIQIGFDFFDPFEEFGISGEAVVDDAVPKPDGSPLLVPTKIDTLINLCCHIYREGVSLVYEDYNVNWQLGKFCDVLGFLLKYDAEISMPDFLRKVAAEGIQDPVYYGLHYTNEVFRHPVLDRWLAATAPENLAYLDELRDGERRFTATEPFQERLFSLRRVRAEPRAGWNRQFRRNEW</sequence>
<evidence type="ECO:0000313" key="1">
    <source>
        <dbReference type="EMBL" id="KAA9381407.1"/>
    </source>
</evidence>
<gene>
    <name evidence="1" type="ORF">F5972_00725</name>
</gene>